<dbReference type="GO" id="GO:0016740">
    <property type="term" value="F:transferase activity"/>
    <property type="evidence" value="ECO:0007669"/>
    <property type="project" value="UniProtKB-KW"/>
</dbReference>
<reference evidence="2 3" key="1">
    <citation type="journal article" date="2015" name="Nature">
        <title>rRNA introns, odd ribosomes, and small enigmatic genomes across a large radiation of phyla.</title>
        <authorList>
            <person name="Brown C.T."/>
            <person name="Hug L.A."/>
            <person name="Thomas B.C."/>
            <person name="Sharon I."/>
            <person name="Castelle C.J."/>
            <person name="Singh A."/>
            <person name="Wilkins M.J."/>
            <person name="Williams K.H."/>
            <person name="Banfield J.F."/>
        </authorList>
    </citation>
    <scope>NUCLEOTIDE SEQUENCE [LARGE SCALE GENOMIC DNA]</scope>
</reference>
<evidence type="ECO:0000313" key="3">
    <source>
        <dbReference type="Proteomes" id="UP000034325"/>
    </source>
</evidence>
<name>A0A0G0LZJ8_9BACT</name>
<feature type="domain" description="Glycosyltransferase 2-like" evidence="1">
    <location>
        <begin position="6"/>
        <end position="165"/>
    </location>
</feature>
<dbReference type="Proteomes" id="UP000034325">
    <property type="component" value="Unassembled WGS sequence"/>
</dbReference>
<accession>A0A0G0LZJ8</accession>
<dbReference type="InterPro" id="IPR029044">
    <property type="entry name" value="Nucleotide-diphossugar_trans"/>
</dbReference>
<organism evidence="2 3">
    <name type="scientific">Candidatus Woesebacteria bacterium GW2011_GWA1_39_12</name>
    <dbReference type="NCBI Taxonomy" id="1618549"/>
    <lineage>
        <taxon>Bacteria</taxon>
        <taxon>Candidatus Woeseibacteriota</taxon>
    </lineage>
</organism>
<proteinExistence type="predicted"/>
<sequence length="298" mass="33912">MKPKLSIVILSYNTKDLLRDCLLSLKKVKTEADFDVIVPDNGSTDSSPEMVEKEFPWIKKIIRIGKNIGFAAGNNRALKAVKSEFVLLLNPDTIVYPNTIRRVLNYMEDNADVGAATCRVELPNGKLDYSCHRGFPTPWNALCYFSGLSNIFPGSKFFSGYTATYKDLNSIHEVDALTGAFAMIRTKAGRQVGWFDEDYFWNGEDIDFCYKLKERKWKIIYIPDVKITHFKGSASGLRKTGVLKPAKFVKKKAALSSTQVMRLFYKKHLAQNYPFYVNWMVYLGISLLESFRVSKSSI</sequence>
<dbReference type="PANTHER" id="PTHR43179:SF7">
    <property type="entry name" value="RHAMNOSYLTRANSFERASE WBBL"/>
    <property type="match status" value="1"/>
</dbReference>
<dbReference type="PANTHER" id="PTHR43179">
    <property type="entry name" value="RHAMNOSYLTRANSFERASE WBBL"/>
    <property type="match status" value="1"/>
</dbReference>
<comment type="caution">
    <text evidence="2">The sequence shown here is derived from an EMBL/GenBank/DDBJ whole genome shotgun (WGS) entry which is preliminary data.</text>
</comment>
<protein>
    <submittedName>
        <fullName evidence="2">Glycosyl transferase family 2</fullName>
    </submittedName>
</protein>
<dbReference type="InterPro" id="IPR001173">
    <property type="entry name" value="Glyco_trans_2-like"/>
</dbReference>
<evidence type="ECO:0000313" key="2">
    <source>
        <dbReference type="EMBL" id="KKQ97358.1"/>
    </source>
</evidence>
<gene>
    <name evidence="2" type="ORF">UT23_C0013G0033</name>
</gene>
<keyword evidence="2" id="KW-0808">Transferase</keyword>
<dbReference type="CDD" id="cd04186">
    <property type="entry name" value="GT_2_like_c"/>
    <property type="match status" value="1"/>
</dbReference>
<dbReference type="Pfam" id="PF00535">
    <property type="entry name" value="Glycos_transf_2"/>
    <property type="match status" value="1"/>
</dbReference>
<dbReference type="Gene3D" id="3.90.550.10">
    <property type="entry name" value="Spore Coat Polysaccharide Biosynthesis Protein SpsA, Chain A"/>
    <property type="match status" value="1"/>
</dbReference>
<evidence type="ECO:0000259" key="1">
    <source>
        <dbReference type="Pfam" id="PF00535"/>
    </source>
</evidence>
<dbReference type="SUPFAM" id="SSF53448">
    <property type="entry name" value="Nucleotide-diphospho-sugar transferases"/>
    <property type="match status" value="1"/>
</dbReference>
<dbReference type="EMBL" id="LBWA01000013">
    <property type="protein sequence ID" value="KKQ97358.1"/>
    <property type="molecule type" value="Genomic_DNA"/>
</dbReference>
<dbReference type="AlphaFoldDB" id="A0A0G0LZJ8"/>